<feature type="compositionally biased region" description="Basic and acidic residues" evidence="2">
    <location>
        <begin position="110"/>
        <end position="127"/>
    </location>
</feature>
<name>A0A9D4V8V8_ADICA</name>
<keyword evidence="4" id="KW-1185">Reference proteome</keyword>
<feature type="region of interest" description="Disordered" evidence="2">
    <location>
        <begin position="608"/>
        <end position="631"/>
    </location>
</feature>
<proteinExistence type="predicted"/>
<dbReference type="PANTHER" id="PTHR33701">
    <property type="entry name" value="TRANSMEMBRANE PROTEIN"/>
    <property type="match status" value="1"/>
</dbReference>
<protein>
    <submittedName>
        <fullName evidence="3">Uncharacterized protein</fullName>
    </submittedName>
</protein>
<feature type="compositionally biased region" description="Polar residues" evidence="2">
    <location>
        <begin position="23"/>
        <end position="32"/>
    </location>
</feature>
<feature type="region of interest" description="Disordered" evidence="2">
    <location>
        <begin position="1"/>
        <end position="32"/>
    </location>
</feature>
<evidence type="ECO:0000256" key="2">
    <source>
        <dbReference type="SAM" id="MobiDB-lite"/>
    </source>
</evidence>
<dbReference type="PANTHER" id="PTHR33701:SF2">
    <property type="entry name" value="TRANSMEMBRANE PROTEIN"/>
    <property type="match status" value="1"/>
</dbReference>
<gene>
    <name evidence="3" type="ORF">GOP47_0001763</name>
</gene>
<organism evidence="3 4">
    <name type="scientific">Adiantum capillus-veneris</name>
    <name type="common">Maidenhair fern</name>
    <dbReference type="NCBI Taxonomy" id="13818"/>
    <lineage>
        <taxon>Eukaryota</taxon>
        <taxon>Viridiplantae</taxon>
        <taxon>Streptophyta</taxon>
        <taxon>Embryophyta</taxon>
        <taxon>Tracheophyta</taxon>
        <taxon>Polypodiopsida</taxon>
        <taxon>Polypodiidae</taxon>
        <taxon>Polypodiales</taxon>
        <taxon>Pteridineae</taxon>
        <taxon>Pteridaceae</taxon>
        <taxon>Vittarioideae</taxon>
        <taxon>Adiantum</taxon>
    </lineage>
</organism>
<keyword evidence="1" id="KW-0175">Coiled coil</keyword>
<feature type="region of interest" description="Disordered" evidence="2">
    <location>
        <begin position="549"/>
        <end position="575"/>
    </location>
</feature>
<accession>A0A9D4V8V8</accession>
<evidence type="ECO:0000313" key="3">
    <source>
        <dbReference type="EMBL" id="KAI5082020.1"/>
    </source>
</evidence>
<dbReference type="Proteomes" id="UP000886520">
    <property type="component" value="Chromosome 2"/>
</dbReference>
<feature type="region of interest" description="Disordered" evidence="2">
    <location>
        <begin position="661"/>
        <end position="681"/>
    </location>
</feature>
<comment type="caution">
    <text evidence="3">The sequence shown here is derived from an EMBL/GenBank/DDBJ whole genome shotgun (WGS) entry which is preliminary data.</text>
</comment>
<reference evidence="3" key="1">
    <citation type="submission" date="2021-01" db="EMBL/GenBank/DDBJ databases">
        <title>Adiantum capillus-veneris genome.</title>
        <authorList>
            <person name="Fang Y."/>
            <person name="Liao Q."/>
        </authorList>
    </citation>
    <scope>NUCLEOTIDE SEQUENCE</scope>
    <source>
        <strain evidence="3">H3</strain>
        <tissue evidence="3">Leaf</tissue>
    </source>
</reference>
<evidence type="ECO:0000256" key="1">
    <source>
        <dbReference type="SAM" id="Coils"/>
    </source>
</evidence>
<dbReference type="AlphaFoldDB" id="A0A9D4V8V8"/>
<feature type="region of interest" description="Disordered" evidence="2">
    <location>
        <begin position="110"/>
        <end position="137"/>
    </location>
</feature>
<sequence>MGDDDPSSQVQSPSFQRDASMERISSQPEDQSAMTIEFLRARLLAERSASKTARQRARHLALKVSELEQRVASETSMRRKLEEIRKEVLSKHKGELMEDYGYLFADRDDHENSQQESLAHSDCKSDNPEGLPSSTEIVNPSEEHMSSLHLQGKHGNEEDQNDIDQLASEKGILAWASRKSNQRLLVKEWALSPIHLKRSFSPRSLGSVSPDSDSPRKRWIGKSVRQIPSRTFKLSLDHGEGKHDQAKDSLHSDHDKDVEKMLVHQTELNEKCQAEESTQRFSEEEFQEHSCLKDDLRRHKTNLPSGARHEEDDIVHIASDERVTEDESRDRKMESANVGDVIKDHGAEVNESRNGSYNDAICSAFELAEANSEDNTIVLDVVIINNHMSEDLSPEDVEIEKKESTIVTSVSIKKEDGYNMSCGDRREEQGEGDVTITSISPKSARNELADGPSNVETPIFHLLEENHLIFEGQLDTDKARQSCSQISPGLNFYASSLSSSQGSSSALDTLPYQKKDPFSGYVNNHQEFSEGMPRDSKEKAFNDQSYNFLKSPSLTMDSDKPSKSGSYQENRRRSSCNALLNETSSCGSSKGLKNSSWDEIFKRRIRAQEAGNVKEQTNDAHSRLPPSFDDDQRASPLVHHFLERNQKAAEIFRDSSRTANYAHYSSPHTSNAHEQKSHRSIHRKSVDAGLDRVMEVLRALQIAKQHVECSNEHMRNEFRYPLHGLPYGNGDYPGYSPARRTEPFMYEMEDSHGGAYVQRAPFGSMQYGWMRSEPMTGEANWRGSHGYPPYTGPYK</sequence>
<dbReference type="EMBL" id="JABFUD020000003">
    <property type="protein sequence ID" value="KAI5082020.1"/>
    <property type="molecule type" value="Genomic_DNA"/>
</dbReference>
<dbReference type="OrthoDB" id="1939754at2759"/>
<feature type="coiled-coil region" evidence="1">
    <location>
        <begin position="50"/>
        <end position="84"/>
    </location>
</feature>
<evidence type="ECO:0000313" key="4">
    <source>
        <dbReference type="Proteomes" id="UP000886520"/>
    </source>
</evidence>